<dbReference type="SUPFAM" id="SSF52113">
    <property type="entry name" value="BRCT domain"/>
    <property type="match status" value="1"/>
</dbReference>
<feature type="compositionally biased region" description="Acidic residues" evidence="1">
    <location>
        <begin position="1"/>
        <end position="10"/>
    </location>
</feature>
<dbReference type="PROSITE" id="PS50172">
    <property type="entry name" value="BRCT"/>
    <property type="match status" value="1"/>
</dbReference>
<dbReference type="PANTHER" id="PTHR11370:SF5">
    <property type="entry name" value="DNA REPAIR PROTEIN XRCC1"/>
    <property type="match status" value="1"/>
</dbReference>
<dbReference type="OrthoDB" id="25840at2759"/>
<dbReference type="GO" id="GO:0005634">
    <property type="term" value="C:nucleus"/>
    <property type="evidence" value="ECO:0007669"/>
    <property type="project" value="TreeGrafter"/>
</dbReference>
<dbReference type="EMBL" id="SUNJ01002073">
    <property type="protein sequence ID" value="TPP66268.1"/>
    <property type="molecule type" value="Genomic_DNA"/>
</dbReference>
<accession>A0A504Z8U5</accession>
<keyword evidence="4" id="KW-1185">Reference proteome</keyword>
<comment type="caution">
    <text evidence="3">The sequence shown here is derived from an EMBL/GenBank/DDBJ whole genome shotgun (WGS) entry which is preliminary data.</text>
</comment>
<feature type="domain" description="BRCT" evidence="2">
    <location>
        <begin position="37"/>
        <end position="129"/>
    </location>
</feature>
<evidence type="ECO:0000256" key="1">
    <source>
        <dbReference type="SAM" id="MobiDB-lite"/>
    </source>
</evidence>
<dbReference type="AlphaFoldDB" id="A0A504Z8U5"/>
<evidence type="ECO:0000313" key="3">
    <source>
        <dbReference type="EMBL" id="TPP66268.1"/>
    </source>
</evidence>
<dbReference type="PANTHER" id="PTHR11370">
    <property type="entry name" value="DNA-REPAIR PROTEIN XRCC1"/>
    <property type="match status" value="1"/>
</dbReference>
<dbReference type="InterPro" id="IPR036420">
    <property type="entry name" value="BRCT_dom_sf"/>
</dbReference>
<dbReference type="Proteomes" id="UP000316759">
    <property type="component" value="Unassembled WGS sequence"/>
</dbReference>
<dbReference type="InterPro" id="IPR001357">
    <property type="entry name" value="BRCT_dom"/>
</dbReference>
<dbReference type="STRING" id="46835.A0A504Z8U5"/>
<evidence type="ECO:0000313" key="4">
    <source>
        <dbReference type="Proteomes" id="UP000316759"/>
    </source>
</evidence>
<protein>
    <submittedName>
        <fullName evidence="3">Putative transient receptor potential channel 2 isoform 3</fullName>
    </submittedName>
</protein>
<feature type="compositionally biased region" description="Polar residues" evidence="1">
    <location>
        <begin position="13"/>
        <end position="33"/>
    </location>
</feature>
<evidence type="ECO:0000259" key="2">
    <source>
        <dbReference type="PROSITE" id="PS50172"/>
    </source>
</evidence>
<organism evidence="3 4">
    <name type="scientific">Fasciola gigantica</name>
    <name type="common">Giant liver fluke</name>
    <dbReference type="NCBI Taxonomy" id="46835"/>
    <lineage>
        <taxon>Eukaryota</taxon>
        <taxon>Metazoa</taxon>
        <taxon>Spiralia</taxon>
        <taxon>Lophotrochozoa</taxon>
        <taxon>Platyhelminthes</taxon>
        <taxon>Trematoda</taxon>
        <taxon>Digenea</taxon>
        <taxon>Plagiorchiida</taxon>
        <taxon>Echinostomata</taxon>
        <taxon>Echinostomatoidea</taxon>
        <taxon>Fasciolidae</taxon>
        <taxon>Fasciola</taxon>
    </lineage>
</organism>
<name>A0A504Z8U5_FASGI</name>
<reference evidence="3 4" key="1">
    <citation type="submission" date="2019-04" db="EMBL/GenBank/DDBJ databases">
        <title>Annotation for the trematode Fasciola gigantica.</title>
        <authorList>
            <person name="Choi Y.-J."/>
        </authorList>
    </citation>
    <scope>NUCLEOTIDE SEQUENCE [LARGE SCALE GENOMIC DNA]</scope>
    <source>
        <strain evidence="3">Uganda_cow_1</strain>
    </source>
</reference>
<dbReference type="Gene3D" id="3.40.50.10190">
    <property type="entry name" value="BRCT domain"/>
    <property type="match status" value="1"/>
</dbReference>
<sequence length="131" mass="14790">MDPATQDDEDTKPTASESSLSVPATNGKKSQVTGPEELPSMFENTHFFIHKKAIPSDEERIIQRLIVAFSGTLHQYMSSDVQFVVTRSVWNEEFDTALADNANLIFVRPDWILACDEQARRVPFQKYLVVG</sequence>
<dbReference type="SMART" id="SM00292">
    <property type="entry name" value="BRCT"/>
    <property type="match status" value="1"/>
</dbReference>
<proteinExistence type="predicted"/>
<keyword evidence="3" id="KW-0675">Receptor</keyword>
<gene>
    <name evidence="3" type="ORF">FGIG_10454</name>
</gene>
<feature type="region of interest" description="Disordered" evidence="1">
    <location>
        <begin position="1"/>
        <end position="37"/>
    </location>
</feature>
<dbReference type="GO" id="GO:0006284">
    <property type="term" value="P:base-excision repair"/>
    <property type="evidence" value="ECO:0007669"/>
    <property type="project" value="TreeGrafter"/>
</dbReference>
<dbReference type="Pfam" id="PF16589">
    <property type="entry name" value="BRCT_2"/>
    <property type="match status" value="1"/>
</dbReference>